<dbReference type="InterPro" id="IPR022029">
    <property type="entry name" value="YoaR-like_PG-bd"/>
</dbReference>
<name>A0A0G0IFV1_9BACT</name>
<evidence type="ECO:0000313" key="3">
    <source>
        <dbReference type="Proteomes" id="UP000034231"/>
    </source>
</evidence>
<feature type="domain" description="YoaR-like putative peptidoglycan binding" evidence="1">
    <location>
        <begin position="96"/>
        <end position="176"/>
    </location>
</feature>
<proteinExistence type="predicted"/>
<protein>
    <submittedName>
        <fullName evidence="2">VanW family protein</fullName>
    </submittedName>
</protein>
<dbReference type="PANTHER" id="PTHR35788">
    <property type="entry name" value="EXPORTED PROTEIN-RELATED"/>
    <property type="match status" value="1"/>
</dbReference>
<accession>A0A0G0IFV1</accession>
<feature type="domain" description="YoaR-like putative peptidoglycan binding" evidence="1">
    <location>
        <begin position="243"/>
        <end position="296"/>
    </location>
</feature>
<dbReference type="InterPro" id="IPR052913">
    <property type="entry name" value="Glycopeptide_resist_protein"/>
</dbReference>
<dbReference type="EMBL" id="LBTX01000010">
    <property type="protein sequence ID" value="KKQ49875.1"/>
    <property type="molecule type" value="Genomic_DNA"/>
</dbReference>
<dbReference type="InterPro" id="IPR038054">
    <property type="entry name" value="LD_TPept-like_central_sf"/>
</dbReference>
<dbReference type="Proteomes" id="UP000034231">
    <property type="component" value="Unassembled WGS sequence"/>
</dbReference>
<dbReference type="InterPro" id="IPR007391">
    <property type="entry name" value="Vancomycin_resist_VanW"/>
</dbReference>
<dbReference type="Pfam" id="PF12229">
    <property type="entry name" value="PG_binding_4"/>
    <property type="match status" value="2"/>
</dbReference>
<evidence type="ECO:0000259" key="1">
    <source>
        <dbReference type="Pfam" id="PF12229"/>
    </source>
</evidence>
<evidence type="ECO:0000313" key="2">
    <source>
        <dbReference type="EMBL" id="KKQ49875.1"/>
    </source>
</evidence>
<dbReference type="AlphaFoldDB" id="A0A0G0IFV1"/>
<organism evidence="2 3">
    <name type="scientific">Candidatus Shapirobacteria bacterium GW2011_GWE1_38_10</name>
    <dbReference type="NCBI Taxonomy" id="1618488"/>
    <lineage>
        <taxon>Bacteria</taxon>
        <taxon>Candidatus Shapironibacteriota</taxon>
    </lineage>
</organism>
<gene>
    <name evidence="2" type="ORF">US68_C0010G0008</name>
</gene>
<reference evidence="2 3" key="1">
    <citation type="journal article" date="2015" name="Nature">
        <title>rRNA introns, odd ribosomes, and small enigmatic genomes across a large radiation of phyla.</title>
        <authorList>
            <person name="Brown C.T."/>
            <person name="Hug L.A."/>
            <person name="Thomas B.C."/>
            <person name="Sharon I."/>
            <person name="Castelle C.J."/>
            <person name="Singh A."/>
            <person name="Wilkins M.J."/>
            <person name="Williams K.H."/>
            <person name="Banfield J.F."/>
        </authorList>
    </citation>
    <scope>NUCLEOTIDE SEQUENCE [LARGE SCALE GENOMIC DNA]</scope>
</reference>
<comment type="caution">
    <text evidence="2">The sequence shown here is derived from an EMBL/GenBank/DDBJ whole genome shotgun (WGS) entry which is preliminary data.</text>
</comment>
<dbReference type="PATRIC" id="fig|1618488.3.peg.580"/>
<dbReference type="Pfam" id="PF04294">
    <property type="entry name" value="VanW"/>
    <property type="match status" value="1"/>
</dbReference>
<dbReference type="SUPFAM" id="SSF143985">
    <property type="entry name" value="L,D-transpeptidase pre-catalytic domain-like"/>
    <property type="match status" value="1"/>
</dbReference>
<dbReference type="PANTHER" id="PTHR35788:SF1">
    <property type="entry name" value="EXPORTED PROTEIN"/>
    <property type="match status" value="1"/>
</dbReference>
<sequence>MKNKILIIISILFLLGTGVIAPLAFGFGKTGKGTTVLGRDYSLLGKKEIEKKLIEEFPMKGNLKFTEGERVFVIDLASISAEIDTEQTASNLLFRRLKQGAGKYVKAFFENKDFGLSIRSNEEKTNQIIEEIASQIDKPFIPSEITLNGKISIVDGQLGVQTNREKFKESVLGKLERYELEQSSNILLESIGKLPGEEEKEAAMERAKKLIGKTVIFKDGEIEVSINDKTLISWVDFDGGSQQSNINEYVENLQQSLKKEPQDAVFKFENGKVLEFQPDKQGYYLDGEKFENSIRRDFPGWEISTEKIITAELPLVKSEAKIKNAEVNDLGIKELLGRGTSSFKHSSEIRNFNVEKGSSIINRVLVAPGDTFSFIKNLGEVSLNNGYKMAYVIRQGKTELDVGGGICQVSTTLFRAMLDAGLDITQRQAHAYRVSYYEEDTKPGFDATVFIPNPDLRFVNDTGHYVLIQSYYDGVNKKLAYEIYGTSDGRKTEISNYKQWGAVAAPPDVWIDDPTLPVGKVIKDESRVPGLKTAFDWTVTRNGEVIHQKTYTSSYVPWAAVYRRGTGQ</sequence>